<reference evidence="2" key="1">
    <citation type="submission" date="2021-01" db="EMBL/GenBank/DDBJ databases">
        <authorList>
            <person name="Corre E."/>
            <person name="Pelletier E."/>
            <person name="Niang G."/>
            <person name="Scheremetjew M."/>
            <person name="Finn R."/>
            <person name="Kale V."/>
            <person name="Holt S."/>
            <person name="Cochrane G."/>
            <person name="Meng A."/>
            <person name="Brown T."/>
            <person name="Cohen L."/>
        </authorList>
    </citation>
    <scope>NUCLEOTIDE SEQUENCE</scope>
    <source>
        <strain evidence="2">ECT3854</strain>
    </source>
</reference>
<feature type="compositionally biased region" description="Low complexity" evidence="1">
    <location>
        <begin position="1"/>
        <end position="14"/>
    </location>
</feature>
<gene>
    <name evidence="2" type="ORF">CTEN0397_LOCUS16396</name>
</gene>
<accession>A0A7S1GP93</accession>
<feature type="region of interest" description="Disordered" evidence="1">
    <location>
        <begin position="1"/>
        <end position="33"/>
    </location>
</feature>
<dbReference type="EMBL" id="HBFW01025541">
    <property type="protein sequence ID" value="CAD8945192.1"/>
    <property type="molecule type" value="Transcribed_RNA"/>
</dbReference>
<sequence>MRTPSASASSTTTSFYSINNKKMVDAPKKRRRRVQFATTPKGEIKEQIRPIERFFTPRDILNSSNSSSNSSSSSNTTKMMIASAIIRKKLWWSRRELKRNVASSRSVIARARNCSAYENTMTQAFQTLQKDPKSHLSPLLAQEFIYWVAIHQHQQEQEQQQRQQHSVVHDKQQPQQQYVVEDAPRGLEKMSLVELAQQRNVCRRRVIDTVLEIQEVCRNEALKPEESMALVRLASEHHSNGARRFGTILGMADALAAKLNAKQRSYNRC</sequence>
<proteinExistence type="predicted"/>
<protein>
    <submittedName>
        <fullName evidence="2">Uncharacterized protein</fullName>
    </submittedName>
</protein>
<dbReference type="AlphaFoldDB" id="A0A7S1GP93"/>
<evidence type="ECO:0000313" key="2">
    <source>
        <dbReference type="EMBL" id="CAD8945192.1"/>
    </source>
</evidence>
<name>A0A7S1GP93_CYCTE</name>
<organism evidence="2">
    <name type="scientific">Cyclophora tenuis</name>
    <name type="common">Marine diatom</name>
    <dbReference type="NCBI Taxonomy" id="216820"/>
    <lineage>
        <taxon>Eukaryota</taxon>
        <taxon>Sar</taxon>
        <taxon>Stramenopiles</taxon>
        <taxon>Ochrophyta</taxon>
        <taxon>Bacillariophyta</taxon>
        <taxon>Fragilariophyceae</taxon>
        <taxon>Fragilariophycidae</taxon>
        <taxon>Cyclophorales</taxon>
        <taxon>Cyclophoraceae</taxon>
        <taxon>Cyclophora</taxon>
    </lineage>
</organism>
<evidence type="ECO:0000256" key="1">
    <source>
        <dbReference type="SAM" id="MobiDB-lite"/>
    </source>
</evidence>